<dbReference type="AlphaFoldDB" id="A0A2Z6PFZ9"/>
<keyword evidence="9" id="KW-1185">Reference proteome</keyword>
<dbReference type="InterPro" id="IPR001128">
    <property type="entry name" value="Cyt_P450"/>
</dbReference>
<dbReference type="GO" id="GO:0004497">
    <property type="term" value="F:monooxygenase activity"/>
    <property type="evidence" value="ECO:0007669"/>
    <property type="project" value="UniProtKB-KW"/>
</dbReference>
<dbReference type="InterPro" id="IPR017972">
    <property type="entry name" value="Cyt_P450_CS"/>
</dbReference>
<dbReference type="SUPFAM" id="SSF48264">
    <property type="entry name" value="Cytochrome P450"/>
    <property type="match status" value="1"/>
</dbReference>
<dbReference type="GO" id="GO:0020037">
    <property type="term" value="F:heme binding"/>
    <property type="evidence" value="ECO:0007669"/>
    <property type="project" value="InterPro"/>
</dbReference>
<feature type="transmembrane region" description="Helical" evidence="7">
    <location>
        <begin position="6"/>
        <end position="25"/>
    </location>
</feature>
<evidence type="ECO:0000256" key="4">
    <source>
        <dbReference type="ARBA" id="ARBA00023004"/>
    </source>
</evidence>
<dbReference type="FunFam" id="1.10.630.10:FF:000007">
    <property type="entry name" value="Cytochrome P450 76C4"/>
    <property type="match status" value="1"/>
</dbReference>
<protein>
    <recommendedName>
        <fullName evidence="10">Cytochrome P450</fullName>
    </recommendedName>
</protein>
<keyword evidence="4 5" id="KW-0408">Iron</keyword>
<accession>A0A2Z6PFZ9</accession>
<dbReference type="Pfam" id="PF00067">
    <property type="entry name" value="p450"/>
    <property type="match status" value="1"/>
</dbReference>
<organism evidence="8 9">
    <name type="scientific">Trifolium subterraneum</name>
    <name type="common">Subterranean clover</name>
    <dbReference type="NCBI Taxonomy" id="3900"/>
    <lineage>
        <taxon>Eukaryota</taxon>
        <taxon>Viridiplantae</taxon>
        <taxon>Streptophyta</taxon>
        <taxon>Embryophyta</taxon>
        <taxon>Tracheophyta</taxon>
        <taxon>Spermatophyta</taxon>
        <taxon>Magnoliopsida</taxon>
        <taxon>eudicotyledons</taxon>
        <taxon>Gunneridae</taxon>
        <taxon>Pentapetalae</taxon>
        <taxon>rosids</taxon>
        <taxon>fabids</taxon>
        <taxon>Fabales</taxon>
        <taxon>Fabaceae</taxon>
        <taxon>Papilionoideae</taxon>
        <taxon>50 kb inversion clade</taxon>
        <taxon>NPAAA clade</taxon>
        <taxon>Hologalegina</taxon>
        <taxon>IRL clade</taxon>
        <taxon>Trifolieae</taxon>
        <taxon>Trifolium</taxon>
    </lineage>
</organism>
<evidence type="ECO:0008006" key="10">
    <source>
        <dbReference type="Google" id="ProtNLM"/>
    </source>
</evidence>
<comment type="cofactor">
    <cofactor evidence="5">
        <name>heme</name>
        <dbReference type="ChEBI" id="CHEBI:30413"/>
    </cofactor>
</comment>
<evidence type="ECO:0000256" key="5">
    <source>
        <dbReference type="PIRSR" id="PIRSR602401-1"/>
    </source>
</evidence>
<dbReference type="OrthoDB" id="3705915at2759"/>
<sequence>MDYTTLMLLISILWTIIFFFITSHGTKTSKSSSSKLPPGPYPYPIIGNLLELVGTNPLDAFTHLSKIYGPIITLKLGTSTTIVISSPQIAKETLHTYDIVFSNRTVPDAAKTLDHHKVSMVWMQPSSKWRTLRRACATKIFSTQQLDSTKFHRKSKVQDLINYVHKCCQKGEAFDFGEVVLATVMNSISETFISMDLFHYYGSSDDVKKSKEFKEMVHGIMEETGRPNVVNFFPFFKVFDPQGVRKRMRKHFEKLLAFFEEVMEERIRLRASDQSKEYNDVLDSFLDLLKEQSSQLCRHDVLHLFADLFVAGIDTTSTTVEWAMTELLHSPSKLKRLREEIQQIHGKSGQIEESDASNLPYLRAVVKETLRLHPPVPFLVPHKSKDDGELGGFMIPKDAQILVNVWSIGRDSSIWANPNSFEPERFLKIETDFKGRDFELVPFGAGRRICPGLPLASRSIHYILASLLYHFDLKLADELKPDDMDMSHMFGVTLHKAQPLRVVPIKA</sequence>
<proteinExistence type="inferred from homology"/>
<evidence type="ECO:0000256" key="2">
    <source>
        <dbReference type="ARBA" id="ARBA00022723"/>
    </source>
</evidence>
<dbReference type="EMBL" id="DF974453">
    <property type="protein sequence ID" value="GAU48645.1"/>
    <property type="molecule type" value="Genomic_DNA"/>
</dbReference>
<dbReference type="PRINTS" id="PR00463">
    <property type="entry name" value="EP450I"/>
</dbReference>
<dbReference type="Gene3D" id="1.10.630.10">
    <property type="entry name" value="Cytochrome P450"/>
    <property type="match status" value="1"/>
</dbReference>
<gene>
    <name evidence="8" type="ORF">TSUD_405920</name>
</gene>
<evidence type="ECO:0000313" key="9">
    <source>
        <dbReference type="Proteomes" id="UP000242715"/>
    </source>
</evidence>
<keyword evidence="6" id="KW-0503">Monooxygenase</keyword>
<keyword evidence="7" id="KW-0812">Transmembrane</keyword>
<keyword evidence="3 6" id="KW-0560">Oxidoreductase</keyword>
<dbReference type="PANTHER" id="PTHR47950">
    <property type="entry name" value="CYTOCHROME P450, FAMILY 76, SUBFAMILY C, POLYPEPTIDE 5-RELATED"/>
    <property type="match status" value="1"/>
</dbReference>
<dbReference type="InterPro" id="IPR036396">
    <property type="entry name" value="Cyt_P450_sf"/>
</dbReference>
<evidence type="ECO:0000256" key="7">
    <source>
        <dbReference type="SAM" id="Phobius"/>
    </source>
</evidence>
<keyword evidence="7" id="KW-1133">Transmembrane helix</keyword>
<dbReference type="GO" id="GO:0005506">
    <property type="term" value="F:iron ion binding"/>
    <property type="evidence" value="ECO:0007669"/>
    <property type="project" value="InterPro"/>
</dbReference>
<keyword evidence="7" id="KW-0472">Membrane</keyword>
<comment type="similarity">
    <text evidence="1 6">Belongs to the cytochrome P450 family.</text>
</comment>
<reference evidence="9" key="1">
    <citation type="journal article" date="2017" name="Front. Plant Sci.">
        <title>Climate Clever Clovers: New Paradigm to Reduce the Environmental Footprint of Ruminants by Breeding Low Methanogenic Forages Utilizing Haplotype Variation.</title>
        <authorList>
            <person name="Kaur P."/>
            <person name="Appels R."/>
            <person name="Bayer P.E."/>
            <person name="Keeble-Gagnere G."/>
            <person name="Wang J."/>
            <person name="Hirakawa H."/>
            <person name="Shirasawa K."/>
            <person name="Vercoe P."/>
            <person name="Stefanova K."/>
            <person name="Durmic Z."/>
            <person name="Nichols P."/>
            <person name="Revell C."/>
            <person name="Isobe S.N."/>
            <person name="Edwards D."/>
            <person name="Erskine W."/>
        </authorList>
    </citation>
    <scope>NUCLEOTIDE SEQUENCE [LARGE SCALE GENOMIC DNA]</scope>
    <source>
        <strain evidence="9">cv. Daliak</strain>
    </source>
</reference>
<dbReference type="GO" id="GO:0016705">
    <property type="term" value="F:oxidoreductase activity, acting on paired donors, with incorporation or reduction of molecular oxygen"/>
    <property type="evidence" value="ECO:0007669"/>
    <property type="project" value="InterPro"/>
</dbReference>
<dbReference type="PANTHER" id="PTHR47950:SF30">
    <property type="entry name" value="CYTOCHROME P450 FAMILY PROTEIN"/>
    <property type="match status" value="1"/>
</dbReference>
<name>A0A2Z6PFZ9_TRISU</name>
<feature type="binding site" description="axial binding residue" evidence="5">
    <location>
        <position position="450"/>
    </location>
    <ligand>
        <name>heme</name>
        <dbReference type="ChEBI" id="CHEBI:30413"/>
    </ligand>
    <ligandPart>
        <name>Fe</name>
        <dbReference type="ChEBI" id="CHEBI:18248"/>
    </ligandPart>
</feature>
<dbReference type="InterPro" id="IPR002401">
    <property type="entry name" value="Cyt_P450_E_grp-I"/>
</dbReference>
<dbReference type="PRINTS" id="PR00385">
    <property type="entry name" value="P450"/>
</dbReference>
<keyword evidence="5 6" id="KW-0349">Heme</keyword>
<keyword evidence="2 5" id="KW-0479">Metal-binding</keyword>
<dbReference type="CDD" id="cd11073">
    <property type="entry name" value="CYP76-like"/>
    <property type="match status" value="1"/>
</dbReference>
<dbReference type="Proteomes" id="UP000242715">
    <property type="component" value="Unassembled WGS sequence"/>
</dbReference>
<evidence type="ECO:0000313" key="8">
    <source>
        <dbReference type="EMBL" id="GAU48645.1"/>
    </source>
</evidence>
<evidence type="ECO:0000256" key="6">
    <source>
        <dbReference type="RuleBase" id="RU000461"/>
    </source>
</evidence>
<evidence type="ECO:0000256" key="1">
    <source>
        <dbReference type="ARBA" id="ARBA00010617"/>
    </source>
</evidence>
<dbReference type="PROSITE" id="PS00086">
    <property type="entry name" value="CYTOCHROME_P450"/>
    <property type="match status" value="1"/>
</dbReference>
<evidence type="ECO:0000256" key="3">
    <source>
        <dbReference type="ARBA" id="ARBA00023002"/>
    </source>
</evidence>